<proteinExistence type="predicted"/>
<dbReference type="Gene3D" id="3.30.70.1450">
    <property type="entry name" value="Regulator of K+ conductance, C-terminal domain"/>
    <property type="match status" value="1"/>
</dbReference>
<evidence type="ECO:0000313" key="3">
    <source>
        <dbReference type="Proteomes" id="UP000051373"/>
    </source>
</evidence>
<dbReference type="PANTHER" id="PTHR30445:SF8">
    <property type="entry name" value="K(+)_H(+) ANTIPORTER SUBUNIT KHTT"/>
    <property type="match status" value="1"/>
</dbReference>
<dbReference type="SUPFAM" id="SSF116726">
    <property type="entry name" value="TrkA C-terminal domain-like"/>
    <property type="match status" value="1"/>
</dbReference>
<dbReference type="AlphaFoldDB" id="A0A0S8FUZ9"/>
<dbReference type="InterPro" id="IPR050144">
    <property type="entry name" value="AAE_transporter"/>
</dbReference>
<dbReference type="InterPro" id="IPR036721">
    <property type="entry name" value="RCK_C_sf"/>
</dbReference>
<dbReference type="Pfam" id="PF02080">
    <property type="entry name" value="TrkA_C"/>
    <property type="match status" value="1"/>
</dbReference>
<sequence>MAKTKNLKEILILLRKYSQLIVDLGYAAVLEDNLELAQEAFRVKAEIRDLDYQLRKEALMVARLSRSAKEDIPQIANILQIGVAVKEISDGIDDLIEIAIRNVGVHPIIKIAYSRKDIRITRHEVEPDSKLDGKKLEEIDIDPKAVFRIIATRREDEWTLDPPGAKRIKSGDVLIIEGRDIAIRKMQEYVKGKKKETKK</sequence>
<dbReference type="PROSITE" id="PS51202">
    <property type="entry name" value="RCK_C"/>
    <property type="match status" value="1"/>
</dbReference>
<dbReference type="GO" id="GO:0006813">
    <property type="term" value="P:potassium ion transport"/>
    <property type="evidence" value="ECO:0007669"/>
    <property type="project" value="InterPro"/>
</dbReference>
<comment type="caution">
    <text evidence="2">The sequence shown here is derived from an EMBL/GenBank/DDBJ whole genome shotgun (WGS) entry which is preliminary data.</text>
</comment>
<dbReference type="EMBL" id="LJUJ01000002">
    <property type="protein sequence ID" value="KPK64504.1"/>
    <property type="molecule type" value="Genomic_DNA"/>
</dbReference>
<dbReference type="SUPFAM" id="SSF109755">
    <property type="entry name" value="PhoU-like"/>
    <property type="match status" value="1"/>
</dbReference>
<dbReference type="Proteomes" id="UP000051373">
    <property type="component" value="Unassembled WGS sequence"/>
</dbReference>
<dbReference type="InterPro" id="IPR026022">
    <property type="entry name" value="PhoU_dom"/>
</dbReference>
<gene>
    <name evidence="2" type="ORF">AMJ83_01995</name>
</gene>
<reference evidence="2 3" key="1">
    <citation type="journal article" date="2015" name="Microbiome">
        <title>Genomic resolution of linkages in carbon, nitrogen, and sulfur cycling among widespread estuary sediment bacteria.</title>
        <authorList>
            <person name="Baker B.J."/>
            <person name="Lazar C.S."/>
            <person name="Teske A.P."/>
            <person name="Dick G.J."/>
        </authorList>
    </citation>
    <scope>NUCLEOTIDE SEQUENCE [LARGE SCALE GENOMIC DNA]</scope>
    <source>
        <strain evidence="2">SM23_42</strain>
    </source>
</reference>
<evidence type="ECO:0000313" key="2">
    <source>
        <dbReference type="EMBL" id="KPK64504.1"/>
    </source>
</evidence>
<name>A0A0S8FUZ9_UNCW3</name>
<accession>A0A0S8FUZ9</accession>
<feature type="domain" description="RCK C-terminal" evidence="1">
    <location>
        <begin position="106"/>
        <end position="192"/>
    </location>
</feature>
<organism evidence="2 3">
    <name type="scientific">candidate division WOR_3 bacterium SM23_42</name>
    <dbReference type="NCBI Taxonomy" id="1703779"/>
    <lineage>
        <taxon>Bacteria</taxon>
        <taxon>Bacteria division WOR-3</taxon>
    </lineage>
</organism>
<evidence type="ECO:0000259" key="1">
    <source>
        <dbReference type="PROSITE" id="PS51202"/>
    </source>
</evidence>
<dbReference type="InterPro" id="IPR038078">
    <property type="entry name" value="PhoU-like_sf"/>
</dbReference>
<dbReference type="Gene3D" id="1.20.58.220">
    <property type="entry name" value="Phosphate transport system protein phou homolog 2, domain 2"/>
    <property type="match status" value="1"/>
</dbReference>
<dbReference type="InterPro" id="IPR006037">
    <property type="entry name" value="RCK_C"/>
</dbReference>
<dbReference type="PANTHER" id="PTHR30445">
    <property type="entry name" value="K(+)_H(+) ANTIPORTER SUBUNIT KHTT"/>
    <property type="match status" value="1"/>
</dbReference>
<dbReference type="GO" id="GO:0008324">
    <property type="term" value="F:monoatomic cation transmembrane transporter activity"/>
    <property type="evidence" value="ECO:0007669"/>
    <property type="project" value="InterPro"/>
</dbReference>
<protein>
    <recommendedName>
        <fullName evidence="1">RCK C-terminal domain-containing protein</fullName>
    </recommendedName>
</protein>
<dbReference type="Pfam" id="PF01895">
    <property type="entry name" value="PhoU"/>
    <property type="match status" value="1"/>
</dbReference>